<reference evidence="2 3" key="1">
    <citation type="journal article" date="2015" name="Fungal Genet. Biol.">
        <title>Evolution of novel wood decay mechanisms in Agaricales revealed by the genome sequences of Fistulina hepatica and Cylindrobasidium torrendii.</title>
        <authorList>
            <person name="Floudas D."/>
            <person name="Held B.W."/>
            <person name="Riley R."/>
            <person name="Nagy L.G."/>
            <person name="Koehler G."/>
            <person name="Ransdell A.S."/>
            <person name="Younus H."/>
            <person name="Chow J."/>
            <person name="Chiniquy J."/>
            <person name="Lipzen A."/>
            <person name="Tritt A."/>
            <person name="Sun H."/>
            <person name="Haridas S."/>
            <person name="LaButti K."/>
            <person name="Ohm R.A."/>
            <person name="Kues U."/>
            <person name="Blanchette R.A."/>
            <person name="Grigoriev I.V."/>
            <person name="Minto R.E."/>
            <person name="Hibbett D.S."/>
        </authorList>
    </citation>
    <scope>NUCLEOTIDE SEQUENCE [LARGE SCALE GENOMIC DNA]</scope>
    <source>
        <strain evidence="2 3">ATCC 64428</strain>
    </source>
</reference>
<evidence type="ECO:0000313" key="3">
    <source>
        <dbReference type="Proteomes" id="UP000054144"/>
    </source>
</evidence>
<dbReference type="Proteomes" id="UP000054144">
    <property type="component" value="Unassembled WGS sequence"/>
</dbReference>
<organism evidence="2 3">
    <name type="scientific">Fistulina hepatica ATCC 64428</name>
    <dbReference type="NCBI Taxonomy" id="1128425"/>
    <lineage>
        <taxon>Eukaryota</taxon>
        <taxon>Fungi</taxon>
        <taxon>Dikarya</taxon>
        <taxon>Basidiomycota</taxon>
        <taxon>Agaricomycotina</taxon>
        <taxon>Agaricomycetes</taxon>
        <taxon>Agaricomycetidae</taxon>
        <taxon>Agaricales</taxon>
        <taxon>Fistulinaceae</taxon>
        <taxon>Fistulina</taxon>
    </lineage>
</organism>
<accession>A0A0D7AE44</accession>
<evidence type="ECO:0000313" key="2">
    <source>
        <dbReference type="EMBL" id="KIY49696.1"/>
    </source>
</evidence>
<gene>
    <name evidence="2" type="ORF">FISHEDRAFT_10859</name>
</gene>
<feature type="transmembrane region" description="Helical" evidence="1">
    <location>
        <begin position="59"/>
        <end position="77"/>
    </location>
</feature>
<feature type="non-terminal residue" evidence="2">
    <location>
        <position position="1"/>
    </location>
</feature>
<keyword evidence="3" id="KW-1185">Reference proteome</keyword>
<sequence length="79" mass="8306">SRPAWSQRALDAPPLGIATASASTLVLARGSGGRKRSPIDVALAMQLRPGLGDGAESAWLVRFLMAFFGWLGVLTAGRR</sequence>
<protein>
    <submittedName>
        <fullName evidence="2">Uncharacterized protein</fullName>
    </submittedName>
</protein>
<keyword evidence="1" id="KW-1133">Transmembrane helix</keyword>
<dbReference type="EMBL" id="KN881721">
    <property type="protein sequence ID" value="KIY49696.1"/>
    <property type="molecule type" value="Genomic_DNA"/>
</dbReference>
<evidence type="ECO:0000256" key="1">
    <source>
        <dbReference type="SAM" id="Phobius"/>
    </source>
</evidence>
<name>A0A0D7AE44_9AGAR</name>
<keyword evidence="1" id="KW-0472">Membrane</keyword>
<feature type="non-terminal residue" evidence="2">
    <location>
        <position position="79"/>
    </location>
</feature>
<dbReference type="OrthoDB" id="2686083at2759"/>
<dbReference type="AlphaFoldDB" id="A0A0D7AE44"/>
<proteinExistence type="predicted"/>
<keyword evidence="1" id="KW-0812">Transmembrane</keyword>